<evidence type="ECO:0000313" key="2">
    <source>
        <dbReference type="EMBL" id="CRL03372.1"/>
    </source>
</evidence>
<dbReference type="InterPro" id="IPR007757">
    <property type="entry name" value="MT-A70-like"/>
</dbReference>
<dbReference type="OrthoDB" id="61116at2759"/>
<dbReference type="STRING" id="568069.A0A1J1IUW4"/>
<organism evidence="2 3">
    <name type="scientific">Clunio marinus</name>
    <dbReference type="NCBI Taxonomy" id="568069"/>
    <lineage>
        <taxon>Eukaryota</taxon>
        <taxon>Metazoa</taxon>
        <taxon>Ecdysozoa</taxon>
        <taxon>Arthropoda</taxon>
        <taxon>Hexapoda</taxon>
        <taxon>Insecta</taxon>
        <taxon>Pterygota</taxon>
        <taxon>Neoptera</taxon>
        <taxon>Endopterygota</taxon>
        <taxon>Diptera</taxon>
        <taxon>Nematocera</taxon>
        <taxon>Chironomoidea</taxon>
        <taxon>Chironomidae</taxon>
        <taxon>Clunio</taxon>
    </lineage>
</organism>
<dbReference type="Proteomes" id="UP000183832">
    <property type="component" value="Unassembled WGS sequence"/>
</dbReference>
<dbReference type="PROSITE" id="PS00092">
    <property type="entry name" value="N6_MTASE"/>
    <property type="match status" value="1"/>
</dbReference>
<evidence type="ECO:0000256" key="1">
    <source>
        <dbReference type="PROSITE-ProRule" id="PRU00489"/>
    </source>
</evidence>
<comment type="similarity">
    <text evidence="1">Belongs to the MT-A70-like family.</text>
</comment>
<keyword evidence="3" id="KW-1185">Reference proteome</keyword>
<dbReference type="PANTHER" id="PTHR12829:SF4">
    <property type="entry name" value="N(6)-ADENINE-SPECIFIC METHYLTRANSFERASE METTL4"/>
    <property type="match status" value="1"/>
</dbReference>
<reference evidence="2 3" key="1">
    <citation type="submission" date="2015-04" db="EMBL/GenBank/DDBJ databases">
        <authorList>
            <person name="Syromyatnikov M.Y."/>
            <person name="Popov V.N."/>
        </authorList>
    </citation>
    <scope>NUCLEOTIDE SEQUENCE [LARGE SCALE GENOMIC DNA]</scope>
</reference>
<accession>A0A1J1IUW4</accession>
<gene>
    <name evidence="2" type="ORF">CLUMA_CG016380</name>
</gene>
<dbReference type="EMBL" id="CVRI01000059">
    <property type="protein sequence ID" value="CRL03372.1"/>
    <property type="molecule type" value="Genomic_DNA"/>
</dbReference>
<dbReference type="GO" id="GO:0005634">
    <property type="term" value="C:nucleus"/>
    <property type="evidence" value="ECO:0007669"/>
    <property type="project" value="TreeGrafter"/>
</dbReference>
<name>A0A1J1IUW4_9DIPT</name>
<dbReference type="GO" id="GO:0003676">
    <property type="term" value="F:nucleic acid binding"/>
    <property type="evidence" value="ECO:0007669"/>
    <property type="project" value="InterPro"/>
</dbReference>
<dbReference type="AlphaFoldDB" id="A0A1J1IUW4"/>
<sequence length="344" mass="40681">MSVIFEENNCKLITHNRQRNKYKSNSKNEEYAVYQLCETLFNNFKRKQKATSDTVESNDTETIIKDFLNSCKKMKLFLTSSIDEEEKLKDENIKLVNKFYDDESSTDVGYFHGENNLQYGKLLTIKENIYLIPSCCKFFNKKIEDMETFLPSDEANKFDFIVIDPPWKNRYIKRVKKKTGSKQGYFTMSDDEIMEIPLENYIKNSSIVIVWCTNSPSHITALQERILNKWNLKLLSRWQWVKIDRNGELFNNIEGNKKPFEQIFVTCHVNSQNNYQEIKDEKFIFSHPSSIHSHKPPLIDLFREFLPNEPKCLEIFARSLYNNFTSVGLEVLKLQNILLYEKIS</sequence>
<dbReference type="SUPFAM" id="SSF53335">
    <property type="entry name" value="S-adenosyl-L-methionine-dependent methyltransferases"/>
    <property type="match status" value="1"/>
</dbReference>
<dbReference type="Pfam" id="PF05063">
    <property type="entry name" value="MT-A70"/>
    <property type="match status" value="1"/>
</dbReference>
<dbReference type="PANTHER" id="PTHR12829">
    <property type="entry name" value="N6-ADENOSINE-METHYLTRANSFERASE"/>
    <property type="match status" value="1"/>
</dbReference>
<dbReference type="PROSITE" id="PS51143">
    <property type="entry name" value="MT_A70"/>
    <property type="match status" value="1"/>
</dbReference>
<protein>
    <submittedName>
        <fullName evidence="2">CLUMA_CG016380, isoform A</fullName>
    </submittedName>
</protein>
<dbReference type="GO" id="GO:0032259">
    <property type="term" value="P:methylation"/>
    <property type="evidence" value="ECO:0007669"/>
    <property type="project" value="InterPro"/>
</dbReference>
<evidence type="ECO:0000313" key="3">
    <source>
        <dbReference type="Proteomes" id="UP000183832"/>
    </source>
</evidence>
<dbReference type="GO" id="GO:0008168">
    <property type="term" value="F:methyltransferase activity"/>
    <property type="evidence" value="ECO:0007669"/>
    <property type="project" value="InterPro"/>
</dbReference>
<dbReference type="InterPro" id="IPR029063">
    <property type="entry name" value="SAM-dependent_MTases_sf"/>
</dbReference>
<dbReference type="InterPro" id="IPR002052">
    <property type="entry name" value="DNA_methylase_N6_adenine_CS"/>
</dbReference>
<proteinExistence type="inferred from homology"/>